<evidence type="ECO:0000256" key="3">
    <source>
        <dbReference type="ARBA" id="ARBA00022759"/>
    </source>
</evidence>
<dbReference type="InterPro" id="IPR042206">
    <property type="entry name" value="CRISPR-assoc_Cas1_C"/>
</dbReference>
<dbReference type="GO" id="GO:0004520">
    <property type="term" value="F:DNA endonuclease activity"/>
    <property type="evidence" value="ECO:0007669"/>
    <property type="project" value="InterPro"/>
</dbReference>
<dbReference type="GO" id="GO:0051607">
    <property type="term" value="P:defense response to virus"/>
    <property type="evidence" value="ECO:0007669"/>
    <property type="project" value="UniProtKB-UniRule"/>
</dbReference>
<dbReference type="GO" id="GO:0003677">
    <property type="term" value="F:DNA binding"/>
    <property type="evidence" value="ECO:0007669"/>
    <property type="project" value="UniProtKB-KW"/>
</dbReference>
<evidence type="ECO:0000313" key="11">
    <source>
        <dbReference type="Proteomes" id="UP000187485"/>
    </source>
</evidence>
<dbReference type="AlphaFoldDB" id="A0A1L8CVY3"/>
<evidence type="ECO:0000313" key="10">
    <source>
        <dbReference type="EMBL" id="GAV23063.1"/>
    </source>
</evidence>
<dbReference type="GO" id="GO:0043571">
    <property type="term" value="P:maintenance of CRISPR repeat elements"/>
    <property type="evidence" value="ECO:0007669"/>
    <property type="project" value="UniProtKB-UniRule"/>
</dbReference>
<dbReference type="CDD" id="cd09722">
    <property type="entry name" value="Cas1_I-B"/>
    <property type="match status" value="1"/>
</dbReference>
<evidence type="ECO:0000256" key="7">
    <source>
        <dbReference type="ARBA" id="ARBA00023125"/>
    </source>
</evidence>
<evidence type="ECO:0000256" key="9">
    <source>
        <dbReference type="HAMAP-Rule" id="MF_01470"/>
    </source>
</evidence>
<dbReference type="Gene3D" id="1.20.120.920">
    <property type="entry name" value="CRISPR-associated endonuclease Cas1, C-terminal domain"/>
    <property type="match status" value="1"/>
</dbReference>
<dbReference type="NCBIfam" id="TIGR00287">
    <property type="entry name" value="cas1"/>
    <property type="match status" value="1"/>
</dbReference>
<dbReference type="HAMAP" id="MF_01470">
    <property type="entry name" value="Cas1"/>
    <property type="match status" value="1"/>
</dbReference>
<dbReference type="Proteomes" id="UP000187485">
    <property type="component" value="Unassembled WGS sequence"/>
</dbReference>
<keyword evidence="7 9" id="KW-0238">DNA-binding</keyword>
<dbReference type="RefSeq" id="WP_075859516.1">
    <property type="nucleotide sequence ID" value="NZ_BDJK01000027.1"/>
</dbReference>
<dbReference type="EC" id="3.1.-.-" evidence="9"/>
<sequence length="330" mass="38969">MRKAIYLFSDGKLQRKGNTLYFESEGLKKYLPVEDVGEIFVFGEVEFNRKLVEFLSQNEIILHYFNHYGYYMGTFYPREHYNSGYMILKQAEHFSEQGKRIFLGRAIVKGSARNILQVLKYYAQRGKEVESNVKLVESFLNKVAEAKEPNELLGLEGNIREAYYQVFDVILQDKTFLYEKRTRRPPQNYLNTLISFGNSLLYSAVLSEIYKTHLDPRIGFLHATNFRSFTLNLDIAEIFKPIIVDRTIFSLIGRKEIKKEHFEKGLEGFALTTEGKKLFITEFEEKLKTTIKHPELKRDVSYRFLIRLELYKLEKHLLGEKPFEPFVSRW</sequence>
<feature type="binding site" evidence="9">
    <location>
        <position position="222"/>
    </location>
    <ligand>
        <name>Mn(2+)</name>
        <dbReference type="ChEBI" id="CHEBI:29035"/>
    </ligand>
</feature>
<dbReference type="InterPro" id="IPR042211">
    <property type="entry name" value="CRISPR-assoc_Cas1_N"/>
</dbReference>
<keyword evidence="2 9" id="KW-0479">Metal-binding</keyword>
<comment type="function">
    <text evidence="9">CRISPR (clustered regularly interspaced short palindromic repeat), is an adaptive immune system that provides protection against mobile genetic elements (viruses, transposable elements and conjugative plasmids). CRISPR clusters contain spacers, sequences complementary to antecedent mobile elements, and target invading nucleic acids. CRISPR clusters are transcribed and processed into CRISPR RNA (crRNA). Acts as a dsDNA endonuclease. Involved in the integration of spacer DNA into the CRISPR cassette.</text>
</comment>
<feature type="binding site" evidence="9">
    <location>
        <position position="237"/>
    </location>
    <ligand>
        <name>Mn(2+)</name>
        <dbReference type="ChEBI" id="CHEBI:29035"/>
    </ligand>
</feature>
<organism evidence="10 11">
    <name type="scientific">Carboxydothermus pertinax</name>
    <dbReference type="NCBI Taxonomy" id="870242"/>
    <lineage>
        <taxon>Bacteria</taxon>
        <taxon>Bacillati</taxon>
        <taxon>Bacillota</taxon>
        <taxon>Clostridia</taxon>
        <taxon>Thermoanaerobacterales</taxon>
        <taxon>Thermoanaerobacteraceae</taxon>
        <taxon>Carboxydothermus</taxon>
    </lineage>
</organism>
<dbReference type="InterPro" id="IPR019858">
    <property type="entry name" value="CRISPR-assoc_Cas1_HMARI/TNEAP"/>
</dbReference>
<evidence type="ECO:0000256" key="1">
    <source>
        <dbReference type="ARBA" id="ARBA00022722"/>
    </source>
</evidence>
<keyword evidence="5 9" id="KW-0460">Magnesium</keyword>
<comment type="subunit">
    <text evidence="9">Homodimer, forms a heterotetramer with a Cas2 homodimer.</text>
</comment>
<dbReference type="InterPro" id="IPR002729">
    <property type="entry name" value="CRISPR-assoc_Cas1"/>
</dbReference>
<name>A0A1L8CVY3_9THEO</name>
<evidence type="ECO:0000256" key="5">
    <source>
        <dbReference type="ARBA" id="ARBA00022842"/>
    </source>
</evidence>
<evidence type="ECO:0000256" key="6">
    <source>
        <dbReference type="ARBA" id="ARBA00023118"/>
    </source>
</evidence>
<keyword evidence="8 9" id="KW-0464">Manganese</keyword>
<dbReference type="NCBIfam" id="TIGR03641">
    <property type="entry name" value="cas1_HMARI"/>
    <property type="match status" value="1"/>
</dbReference>
<dbReference type="PANTHER" id="PTHR43219:SF1">
    <property type="entry name" value="CRISPR-ASSOCIATED ENDONUCLEASE CAS1"/>
    <property type="match status" value="1"/>
</dbReference>
<evidence type="ECO:0000256" key="8">
    <source>
        <dbReference type="ARBA" id="ARBA00023211"/>
    </source>
</evidence>
<dbReference type="EMBL" id="BDJK01000027">
    <property type="protein sequence ID" value="GAV23063.1"/>
    <property type="molecule type" value="Genomic_DNA"/>
</dbReference>
<feature type="binding site" evidence="9">
    <location>
        <position position="156"/>
    </location>
    <ligand>
        <name>Mn(2+)</name>
        <dbReference type="ChEBI" id="CHEBI:29035"/>
    </ligand>
</feature>
<comment type="similarity">
    <text evidence="9">Belongs to the CRISPR-associated endonuclease Cas1 family.</text>
</comment>
<dbReference type="OrthoDB" id="9803119at2"/>
<gene>
    <name evidence="9" type="primary">cas1</name>
    <name evidence="10" type="ORF">cpu_15730</name>
</gene>
<keyword evidence="11" id="KW-1185">Reference proteome</keyword>
<dbReference type="GO" id="GO:0046872">
    <property type="term" value="F:metal ion binding"/>
    <property type="evidence" value="ECO:0007669"/>
    <property type="project" value="UniProtKB-UniRule"/>
</dbReference>
<dbReference type="GO" id="GO:0016787">
    <property type="term" value="F:hydrolase activity"/>
    <property type="evidence" value="ECO:0007669"/>
    <property type="project" value="UniProtKB-KW"/>
</dbReference>
<dbReference type="PANTHER" id="PTHR43219">
    <property type="entry name" value="CRISPR-ASSOCIATED ENDONUCLEASE CAS1"/>
    <property type="match status" value="1"/>
</dbReference>
<protein>
    <recommendedName>
        <fullName evidence="9">CRISPR-associated endonuclease Cas1</fullName>
        <ecNumber evidence="9">3.1.-.-</ecNumber>
    </recommendedName>
</protein>
<dbReference type="Pfam" id="PF01867">
    <property type="entry name" value="Cas_Cas1"/>
    <property type="match status" value="1"/>
</dbReference>
<accession>A0A1L8CVY3</accession>
<dbReference type="STRING" id="870242.cpu_15730"/>
<proteinExistence type="inferred from homology"/>
<evidence type="ECO:0000256" key="2">
    <source>
        <dbReference type="ARBA" id="ARBA00022723"/>
    </source>
</evidence>
<keyword evidence="6 9" id="KW-0051">Antiviral defense</keyword>
<evidence type="ECO:0000256" key="4">
    <source>
        <dbReference type="ARBA" id="ARBA00022801"/>
    </source>
</evidence>
<comment type="caution">
    <text evidence="10">The sequence shown here is derived from an EMBL/GenBank/DDBJ whole genome shotgun (WGS) entry which is preliminary data.</text>
</comment>
<keyword evidence="1 9" id="KW-0540">Nuclease</keyword>
<keyword evidence="3 9" id="KW-0255">Endonuclease</keyword>
<comment type="cofactor">
    <cofactor evidence="9">
        <name>Mg(2+)</name>
        <dbReference type="ChEBI" id="CHEBI:18420"/>
    </cofactor>
    <cofactor evidence="9">
        <name>Mn(2+)</name>
        <dbReference type="ChEBI" id="CHEBI:29035"/>
    </cofactor>
</comment>
<dbReference type="Gene3D" id="3.100.10.20">
    <property type="entry name" value="CRISPR-associated endonuclease Cas1, N-terminal domain"/>
    <property type="match status" value="1"/>
</dbReference>
<keyword evidence="4 9" id="KW-0378">Hydrolase</keyword>
<reference evidence="11" key="1">
    <citation type="submission" date="2016-12" db="EMBL/GenBank/DDBJ databases">
        <title>Draft Genome Sequences od Carboxydothermus pertinax and islandicus, Hydrogenogenic Carboxydotrophic Bacteria.</title>
        <authorList>
            <person name="Fukuyama Y."/>
            <person name="Ohmae K."/>
            <person name="Yoneda Y."/>
            <person name="Yoshida T."/>
            <person name="Sako Y."/>
        </authorList>
    </citation>
    <scope>NUCLEOTIDE SEQUENCE [LARGE SCALE GENOMIC DNA]</scope>
    <source>
        <strain evidence="11">Ug1</strain>
    </source>
</reference>